<protein>
    <submittedName>
        <fullName evidence="1">Uncharacterized protein</fullName>
    </submittedName>
</protein>
<organism evidence="1 2">
    <name type="scientific">Camellia sinensis</name>
    <name type="common">Tea plant</name>
    <name type="synonym">Thea sinensis</name>
    <dbReference type="NCBI Taxonomy" id="4442"/>
    <lineage>
        <taxon>Eukaryota</taxon>
        <taxon>Viridiplantae</taxon>
        <taxon>Streptophyta</taxon>
        <taxon>Embryophyta</taxon>
        <taxon>Tracheophyta</taxon>
        <taxon>Spermatophyta</taxon>
        <taxon>Magnoliopsida</taxon>
        <taxon>eudicotyledons</taxon>
        <taxon>Gunneridae</taxon>
        <taxon>Pentapetalae</taxon>
        <taxon>asterids</taxon>
        <taxon>Ericales</taxon>
        <taxon>Theaceae</taxon>
        <taxon>Camellia</taxon>
    </lineage>
</organism>
<dbReference type="Proteomes" id="UP000593564">
    <property type="component" value="Unassembled WGS sequence"/>
</dbReference>
<accession>A0A7J7I7Q5</accession>
<reference evidence="2" key="1">
    <citation type="journal article" date="2020" name="Nat. Commun.">
        <title>Genome assembly of wild tea tree DASZ reveals pedigree and selection history of tea varieties.</title>
        <authorList>
            <person name="Zhang W."/>
            <person name="Zhang Y."/>
            <person name="Qiu H."/>
            <person name="Guo Y."/>
            <person name="Wan H."/>
            <person name="Zhang X."/>
            <person name="Scossa F."/>
            <person name="Alseekh S."/>
            <person name="Zhang Q."/>
            <person name="Wang P."/>
            <person name="Xu L."/>
            <person name="Schmidt M.H."/>
            <person name="Jia X."/>
            <person name="Li D."/>
            <person name="Zhu A."/>
            <person name="Guo F."/>
            <person name="Chen W."/>
            <person name="Ni D."/>
            <person name="Usadel B."/>
            <person name="Fernie A.R."/>
            <person name="Wen W."/>
        </authorList>
    </citation>
    <scope>NUCLEOTIDE SEQUENCE [LARGE SCALE GENOMIC DNA]</scope>
    <source>
        <strain evidence="2">cv. G240</strain>
    </source>
</reference>
<comment type="caution">
    <text evidence="1">The sequence shown here is derived from an EMBL/GenBank/DDBJ whole genome shotgun (WGS) entry which is preliminary data.</text>
</comment>
<gene>
    <name evidence="1" type="ORF">HYC85_001377</name>
</gene>
<dbReference type="AlphaFoldDB" id="A0A7J7I7Q5"/>
<evidence type="ECO:0000313" key="1">
    <source>
        <dbReference type="EMBL" id="KAF5960168.1"/>
    </source>
</evidence>
<evidence type="ECO:0000313" key="2">
    <source>
        <dbReference type="Proteomes" id="UP000593564"/>
    </source>
</evidence>
<keyword evidence="2" id="KW-1185">Reference proteome</keyword>
<proteinExistence type="predicted"/>
<name>A0A7J7I7Q5_CAMSI</name>
<sequence length="51" mass="5807">MEGTVWGGVRLVIDLTLALFALRVYDLHFTNISHSQSSHECPSRHVNKKNK</sequence>
<reference evidence="1 2" key="2">
    <citation type="submission" date="2020-07" db="EMBL/GenBank/DDBJ databases">
        <title>Genome assembly of wild tea tree DASZ reveals pedigree and selection history of tea varieties.</title>
        <authorList>
            <person name="Zhang W."/>
        </authorList>
    </citation>
    <scope>NUCLEOTIDE SEQUENCE [LARGE SCALE GENOMIC DNA]</scope>
    <source>
        <strain evidence="2">cv. G240</strain>
        <tissue evidence="1">Leaf</tissue>
    </source>
</reference>
<dbReference type="EMBL" id="JACBKZ010000001">
    <property type="protein sequence ID" value="KAF5960168.1"/>
    <property type="molecule type" value="Genomic_DNA"/>
</dbReference>